<sequence>MRNPPPTSAVSLGARFDGPSQTAAADTARSTAHRRRVELT</sequence>
<name>R7WLW9_9NOCA</name>
<dbReference type="EMBL" id="APMY01000109">
    <property type="protein sequence ID" value="EOM75019.1"/>
    <property type="molecule type" value="Genomic_DNA"/>
</dbReference>
<evidence type="ECO:0000313" key="2">
    <source>
        <dbReference type="EMBL" id="EOM75019.1"/>
    </source>
</evidence>
<evidence type="ECO:0000256" key="1">
    <source>
        <dbReference type="SAM" id="MobiDB-lite"/>
    </source>
</evidence>
<comment type="caution">
    <text evidence="2">The sequence shown here is derived from an EMBL/GenBank/DDBJ whole genome shotgun (WGS) entry which is preliminary data.</text>
</comment>
<feature type="compositionally biased region" description="Polar residues" evidence="1">
    <location>
        <begin position="19"/>
        <end position="30"/>
    </location>
</feature>
<dbReference type="Proteomes" id="UP000013525">
    <property type="component" value="Unassembled WGS sequence"/>
</dbReference>
<evidence type="ECO:0000313" key="3">
    <source>
        <dbReference type="Proteomes" id="UP000013525"/>
    </source>
</evidence>
<keyword evidence="3" id="KW-1185">Reference proteome</keyword>
<proteinExistence type="predicted"/>
<protein>
    <submittedName>
        <fullName evidence="2">Uncharacterized protein</fullName>
    </submittedName>
</protein>
<dbReference type="AlphaFoldDB" id="R7WLW9"/>
<feature type="compositionally biased region" description="Basic residues" evidence="1">
    <location>
        <begin position="31"/>
        <end position="40"/>
    </location>
</feature>
<organism evidence="2 3">
    <name type="scientific">Rhodococcus rhodnii LMG 5362</name>
    <dbReference type="NCBI Taxonomy" id="1273125"/>
    <lineage>
        <taxon>Bacteria</taxon>
        <taxon>Bacillati</taxon>
        <taxon>Actinomycetota</taxon>
        <taxon>Actinomycetes</taxon>
        <taxon>Mycobacteriales</taxon>
        <taxon>Nocardiaceae</taxon>
        <taxon>Rhodococcus</taxon>
    </lineage>
</organism>
<feature type="region of interest" description="Disordered" evidence="1">
    <location>
        <begin position="1"/>
        <end position="40"/>
    </location>
</feature>
<gene>
    <name evidence="2" type="ORF">Rrhod_3632</name>
</gene>
<accession>R7WLW9</accession>
<reference evidence="2 3" key="1">
    <citation type="journal article" date="2013" name="Genome Announc.">
        <title>Draft Genome Sequence of Rhodococcus rhodnii Strain LMG5362, a Symbiont of Rhodnius prolixus (Hemiptera, Reduviidae, Triatominae), the Principle Vector of Trypanosoma cruzi.</title>
        <authorList>
            <person name="Pachebat J.A."/>
            <person name="van Keulen G."/>
            <person name="Whitten M.M."/>
            <person name="Girdwood S."/>
            <person name="Del Sol R."/>
            <person name="Dyson P.J."/>
            <person name="Facey P.D."/>
        </authorList>
    </citation>
    <scope>NUCLEOTIDE SEQUENCE [LARGE SCALE GENOMIC DNA]</scope>
    <source>
        <strain evidence="2 3">LMG 5362</strain>
    </source>
</reference>